<reference evidence="2 4" key="3">
    <citation type="submission" date="2011-04" db="EMBL/GenBank/DDBJ databases">
        <authorList>
            <person name="Harkins D.M."/>
            <person name="Madupu R."/>
            <person name="Durkin A.S."/>
            <person name="Torralba M."/>
            <person name="Methe B."/>
            <person name="Sutton G.G."/>
            <person name="Nelson K.E."/>
        </authorList>
    </citation>
    <scope>NUCLEOTIDE SEQUENCE [LARGE SCALE GENOMIC DNA]</scope>
    <source>
        <strain evidence="2 4">UPII 199-6</strain>
    </source>
</reference>
<evidence type="ECO:0000313" key="2">
    <source>
        <dbReference type="EMBL" id="EGL40324.1"/>
    </source>
</evidence>
<evidence type="ECO:0000313" key="3">
    <source>
        <dbReference type="Proteomes" id="UP000003242"/>
    </source>
</evidence>
<dbReference type="EMBL" id="ADGP01000033">
    <property type="protein sequence ID" value="EFD93334.1"/>
    <property type="molecule type" value="Genomic_DNA"/>
</dbReference>
<evidence type="ECO:0000313" key="1">
    <source>
        <dbReference type="EMBL" id="EFD93334.1"/>
    </source>
</evidence>
<protein>
    <submittedName>
        <fullName evidence="1">Uncharacterized protein</fullName>
    </submittedName>
</protein>
<dbReference type="AlphaFoldDB" id="D3LWU7"/>
<comment type="caution">
    <text evidence="1">The sequence shown here is derived from an EMBL/GenBank/DDBJ whole genome shotgun (WGS) entry which is preliminary data.</text>
</comment>
<organism evidence="1 3">
    <name type="scientific">Megasphaera lornae</name>
    <dbReference type="NCBI Taxonomy" id="1000568"/>
    <lineage>
        <taxon>Bacteria</taxon>
        <taxon>Bacillati</taxon>
        <taxon>Bacillota</taxon>
        <taxon>Negativicutes</taxon>
        <taxon>Veillonellales</taxon>
        <taxon>Veillonellaceae</taxon>
        <taxon>Megasphaera</taxon>
    </lineage>
</organism>
<name>D3LWU7_9FIRM</name>
<dbReference type="Proteomes" id="UP000003242">
    <property type="component" value="Unassembled WGS sequence"/>
</dbReference>
<reference evidence="1" key="2">
    <citation type="submission" date="2009-12" db="EMBL/GenBank/DDBJ databases">
        <authorList>
            <person name="Madupu R."/>
            <person name="Durkin A.S."/>
            <person name="Torralba M."/>
            <person name="Methe B."/>
            <person name="Sutton G.G."/>
            <person name="Strausberg R.L."/>
            <person name="Nelson K.E."/>
        </authorList>
    </citation>
    <scope>NUCLEOTIDE SEQUENCE</scope>
    <source>
        <strain evidence="1">28L</strain>
    </source>
</reference>
<sequence length="101" mass="11885">MKSIRDYDVLITILRNDKTIEQQIKETATSPNLKMLVDTYVIHGEQPHVRFLEIHTNADGKADFDTLRHVRIQKEDVDEMNRLLREAGKFKEQVRSTLHQI</sequence>
<reference evidence="3" key="1">
    <citation type="submission" date="2009-12" db="EMBL/GenBank/DDBJ databases">
        <title>Sequence of Clostridiales genomosp. BVAB3 str. UPII9-5.</title>
        <authorList>
            <person name="Madupu R."/>
            <person name="Durkin A.S."/>
            <person name="Torralba M."/>
            <person name="Methe B."/>
            <person name="Sutton G.G."/>
            <person name="Strausberg R.L."/>
            <person name="Nelson K.E."/>
        </authorList>
    </citation>
    <scope>NUCLEOTIDE SEQUENCE [LARGE SCALE GENOMIC DNA]</scope>
    <source>
        <strain evidence="3">28L</strain>
    </source>
</reference>
<keyword evidence="4" id="KW-1185">Reference proteome</keyword>
<dbReference type="Proteomes" id="UP000004018">
    <property type="component" value="Unassembled WGS sequence"/>
</dbReference>
<proteinExistence type="predicted"/>
<dbReference type="EMBL" id="AFIJ01000029">
    <property type="protein sequence ID" value="EGL40324.1"/>
    <property type="molecule type" value="Genomic_DNA"/>
</dbReference>
<evidence type="ECO:0000313" key="4">
    <source>
        <dbReference type="Proteomes" id="UP000004018"/>
    </source>
</evidence>
<accession>D3LWU7</accession>
<dbReference type="OrthoDB" id="9895666at2"/>
<dbReference type="RefSeq" id="WP_007391187.1">
    <property type="nucleotide sequence ID" value="NZ_ADGP01000033.1"/>
</dbReference>
<gene>
    <name evidence="1" type="ORF">HMPREF0889_0755</name>
    <name evidence="2" type="ORF">HMPREF1039_0663</name>
</gene>
<dbReference type="STRING" id="699218.HMPREF0889_0755"/>